<dbReference type="Proteomes" id="UP000805841">
    <property type="component" value="Unassembled WGS sequence"/>
</dbReference>
<proteinExistence type="predicted"/>
<dbReference type="RefSeq" id="WP_190420445.1">
    <property type="nucleotide sequence ID" value="NZ_JAAOCA010000012.1"/>
</dbReference>
<evidence type="ECO:0000313" key="2">
    <source>
        <dbReference type="Proteomes" id="UP000805841"/>
    </source>
</evidence>
<name>A0ABR7Z1A5_9PSED</name>
<keyword evidence="2" id="KW-1185">Reference proteome</keyword>
<comment type="caution">
    <text evidence="1">The sequence shown here is derived from an EMBL/GenBank/DDBJ whole genome shotgun (WGS) entry which is preliminary data.</text>
</comment>
<sequence length="95" mass="10870">MTDEELFAATYAQRTPPIMLLMKSKSIHSDNLRNYLEAMERAVCHKEISDNERRAEGYLACLFHTGLIDPGQYAQAHEVLKRTHEKWKAGHSLGV</sequence>
<organism evidence="1 2">
    <name type="scientific">Pseudomonas typographi</name>
    <dbReference type="NCBI Taxonomy" id="2715964"/>
    <lineage>
        <taxon>Bacteria</taxon>
        <taxon>Pseudomonadati</taxon>
        <taxon>Pseudomonadota</taxon>
        <taxon>Gammaproteobacteria</taxon>
        <taxon>Pseudomonadales</taxon>
        <taxon>Pseudomonadaceae</taxon>
        <taxon>Pseudomonas</taxon>
    </lineage>
</organism>
<evidence type="ECO:0000313" key="1">
    <source>
        <dbReference type="EMBL" id="MBD1599281.1"/>
    </source>
</evidence>
<reference evidence="1 2" key="1">
    <citation type="journal article" date="2020" name="Insects">
        <title>Bacteria Belonging to Pseudomonas typographi sp. nov. from the Bark Beetle Ips typographus Have Genomic Potential to Aid in the Host Ecology.</title>
        <authorList>
            <person name="Peral-Aranega E."/>
            <person name="Saati-Santamaria Z."/>
            <person name="Kolarik M."/>
            <person name="Rivas R."/>
            <person name="Garcia-Fraile P."/>
        </authorList>
    </citation>
    <scope>NUCLEOTIDE SEQUENCE [LARGE SCALE GENOMIC DNA]</scope>
    <source>
        <strain evidence="1 2">CA3A</strain>
    </source>
</reference>
<accession>A0ABR7Z1A5</accession>
<dbReference type="EMBL" id="JAAOCA010000012">
    <property type="protein sequence ID" value="MBD1599281.1"/>
    <property type="molecule type" value="Genomic_DNA"/>
</dbReference>
<gene>
    <name evidence="1" type="ORF">HAQ05_11275</name>
</gene>
<protein>
    <submittedName>
        <fullName evidence="1">Uncharacterized protein</fullName>
    </submittedName>
</protein>